<dbReference type="Pfam" id="PF13649">
    <property type="entry name" value="Methyltransf_25"/>
    <property type="match status" value="1"/>
</dbReference>
<dbReference type="InterPro" id="IPR041698">
    <property type="entry name" value="Methyltransf_25"/>
</dbReference>
<dbReference type="STRING" id="1236976.JCM16418_1489"/>
<evidence type="ECO:0000313" key="3">
    <source>
        <dbReference type="Proteomes" id="UP000019364"/>
    </source>
</evidence>
<keyword evidence="3" id="KW-1185">Reference proteome</keyword>
<gene>
    <name evidence="2" type="ORF">JCM16418_1489</name>
</gene>
<dbReference type="CDD" id="cd02440">
    <property type="entry name" value="AdoMet_MTases"/>
    <property type="match status" value="1"/>
</dbReference>
<dbReference type="GO" id="GO:0008168">
    <property type="term" value="F:methyltransferase activity"/>
    <property type="evidence" value="ECO:0007669"/>
    <property type="project" value="UniProtKB-KW"/>
</dbReference>
<sequence>MYSKLANPKMHEDWVSPHSYGWYAQLAKSTGEYSYPWHCTQTEPNGENMFTEEVSQIVEGKKVLDVGCGHGDFTIQWSSIVKQIVGIDVTNEFVVAGNNRNLSSVLFVTANTRDRLPFETDEFDCAYNRKGPTSVYSELTRVVKKGGMIRSLHPGDRLSSELSQWFPNLFEALTKGTPVLNTIKSRLEQAMFTHFDIEKVDHIQYLHEPMDVVKLRCFGQSPSVHEMVIQQSMSEIERIFEHHANEQGLLTTLENYVVRAMV</sequence>
<evidence type="ECO:0000259" key="1">
    <source>
        <dbReference type="Pfam" id="PF13649"/>
    </source>
</evidence>
<name>W7YG67_9BACL</name>
<feature type="domain" description="Methyltransferase" evidence="1">
    <location>
        <begin position="63"/>
        <end position="147"/>
    </location>
</feature>
<dbReference type="SUPFAM" id="SSF53335">
    <property type="entry name" value="S-adenosyl-L-methionine-dependent methyltransferases"/>
    <property type="match status" value="1"/>
</dbReference>
<evidence type="ECO:0000313" key="2">
    <source>
        <dbReference type="EMBL" id="GAF07472.1"/>
    </source>
</evidence>
<dbReference type="InterPro" id="IPR029063">
    <property type="entry name" value="SAM-dependent_MTases_sf"/>
</dbReference>
<dbReference type="eggNOG" id="COG2226">
    <property type="taxonomic scope" value="Bacteria"/>
</dbReference>
<keyword evidence="2" id="KW-0489">Methyltransferase</keyword>
<dbReference type="EMBL" id="BAVZ01000003">
    <property type="protein sequence ID" value="GAF07472.1"/>
    <property type="molecule type" value="Genomic_DNA"/>
</dbReference>
<dbReference type="AlphaFoldDB" id="W7YG67"/>
<dbReference type="GO" id="GO:0032259">
    <property type="term" value="P:methylation"/>
    <property type="evidence" value="ECO:0007669"/>
    <property type="project" value="UniProtKB-KW"/>
</dbReference>
<keyword evidence="2" id="KW-0808">Transferase</keyword>
<dbReference type="Proteomes" id="UP000019364">
    <property type="component" value="Unassembled WGS sequence"/>
</dbReference>
<organism evidence="2 3">
    <name type="scientific">Paenibacillus pini JCM 16418</name>
    <dbReference type="NCBI Taxonomy" id="1236976"/>
    <lineage>
        <taxon>Bacteria</taxon>
        <taxon>Bacillati</taxon>
        <taxon>Bacillota</taxon>
        <taxon>Bacilli</taxon>
        <taxon>Bacillales</taxon>
        <taxon>Paenibacillaceae</taxon>
        <taxon>Paenibacillus</taxon>
    </lineage>
</organism>
<accession>W7YG67</accession>
<reference evidence="2 3" key="1">
    <citation type="journal article" date="2014" name="Genome Announc.">
        <title>Draft Genome Sequence of Paenibacillus pini JCM 16418T, Isolated from the Rhizosphere of Pine Tree.</title>
        <authorList>
            <person name="Yuki M."/>
            <person name="Oshima K."/>
            <person name="Suda W."/>
            <person name="Oshida Y."/>
            <person name="Kitamura K."/>
            <person name="Iida Y."/>
            <person name="Hattori M."/>
            <person name="Ohkuma M."/>
        </authorList>
    </citation>
    <scope>NUCLEOTIDE SEQUENCE [LARGE SCALE GENOMIC DNA]</scope>
    <source>
        <strain evidence="2 3">JCM 16418</strain>
    </source>
</reference>
<dbReference type="OrthoDB" id="5522265at2"/>
<protein>
    <submittedName>
        <fullName evidence="2">Methyltransferase</fullName>
    </submittedName>
</protein>
<dbReference type="PANTHER" id="PTHR43591">
    <property type="entry name" value="METHYLTRANSFERASE"/>
    <property type="match status" value="1"/>
</dbReference>
<comment type="caution">
    <text evidence="2">The sequence shown here is derived from an EMBL/GenBank/DDBJ whole genome shotgun (WGS) entry which is preliminary data.</text>
</comment>
<dbReference type="Gene3D" id="3.40.50.150">
    <property type="entry name" value="Vaccinia Virus protein VP39"/>
    <property type="match status" value="1"/>
</dbReference>
<proteinExistence type="predicted"/>
<dbReference type="RefSeq" id="WP_036647084.1">
    <property type="nucleotide sequence ID" value="NZ_BAVZ01000003.1"/>
</dbReference>